<dbReference type="NCBIfam" id="TIGR00229">
    <property type="entry name" value="sensory_box"/>
    <property type="match status" value="1"/>
</dbReference>
<dbReference type="InterPro" id="IPR000160">
    <property type="entry name" value="GGDEF_dom"/>
</dbReference>
<accession>D9SFP2</accession>
<keyword evidence="1" id="KW-0812">Transmembrane</keyword>
<dbReference type="Gene3D" id="3.30.70.270">
    <property type="match status" value="1"/>
</dbReference>
<proteinExistence type="predicted"/>
<dbReference type="Pfam" id="PF12974">
    <property type="entry name" value="Phosphonate-bd"/>
    <property type="match status" value="1"/>
</dbReference>
<evidence type="ECO:0000259" key="2">
    <source>
        <dbReference type="PROSITE" id="PS50112"/>
    </source>
</evidence>
<dbReference type="InterPro" id="IPR029787">
    <property type="entry name" value="Nucleotide_cyclase"/>
</dbReference>
<dbReference type="SUPFAM" id="SSF53850">
    <property type="entry name" value="Periplasmic binding protein-like II"/>
    <property type="match status" value="1"/>
</dbReference>
<evidence type="ECO:0000313" key="5">
    <source>
        <dbReference type="EMBL" id="ADL55339.1"/>
    </source>
</evidence>
<dbReference type="STRING" id="395494.Galf_1313"/>
<dbReference type="EMBL" id="CP002159">
    <property type="protein sequence ID" value="ADL55339.1"/>
    <property type="molecule type" value="Genomic_DNA"/>
</dbReference>
<dbReference type="PANTHER" id="PTHR44757">
    <property type="entry name" value="DIGUANYLATE CYCLASE DGCP"/>
    <property type="match status" value="1"/>
</dbReference>
<dbReference type="KEGG" id="gca:Galf_1313"/>
<sequence>MIRIFITALLLVIAHGAYANNQEMRIGVLSFRPLEQTRMQWQPTADFLNNHVPGFHFSIKALYYNDLDLAANRHEFDFIVTNPEHYVSVRRDHGLSAIATLMPMVEGHPITMFGGVILTRADRSDINTLQDLRGKIIASPAEQSLGGYLMQRWTLYKQGIGIREVSRVHFTGMPHDKALLEVTSGAADAAFVRTGILESMEREGKIRPDQFKVLNRQPSGKFPQLLSTDLYPEWPFAAMPDVPDVLLKQVTLALLNIQPQDIAAQRGNYFGFSPPGNYATVEAMMQRLAVNPELAHEFSLRDVARKYVLELVGGGLLVLLILLAAAIYLARNNRRLQSSYRERERLDHQLQSANATLEEKVATRTRELQISEARFRQMFEHHASPMMLIDPLGGAVVDVNQAAAEFYGYRIAEMQAMNIAQINLQTEEDCRPQQTKGNCFFFSHQLASGEVRLVEVHSSPVEVDSRPLLFFIVHDITERRHLEEKMHDLAFYDLLTKLPNRRLLLDRLEKALLSGTRSRHHSALMFLDLDHFKVLNDLHGHDIGDQLLVEVANRILGCIREQDSAARFGGDEFVVMIEDLSENLSDAVNQADSVAEKIRCALAAPYLLKRGEEVISHHCSSSIGVTLFRDHEENLEQLLKWTDMAMYHAKDAGRNVIRFFDPVMQTAIENRAALENDLHTALEERQFELFYQIQVDRDGRAEGAEVLLRWRHPQRGLVSPAQFIPLAEDTGLIVPIGEWVLDTVCAQIAKWQGEQRNLVIAVNVSAKQFRQSNFVELVQQIIQRHQVSPALLKLELTESLVLDNIQDTIDKMKVLKAFGVSFSMDDFGTGYSSLSYLKQLPLDQIKIDQSFVRDIATDKTDLVMVKTIVDLGVNFEMDVIAEGVESEVQLGLLKQCGCSRFQGYLFSKPVPVEAFELLIKGDTVGQA</sequence>
<dbReference type="Gene3D" id="3.20.20.450">
    <property type="entry name" value="EAL domain"/>
    <property type="match status" value="1"/>
</dbReference>
<evidence type="ECO:0000256" key="1">
    <source>
        <dbReference type="SAM" id="Phobius"/>
    </source>
</evidence>
<dbReference type="CDD" id="cd01949">
    <property type="entry name" value="GGDEF"/>
    <property type="match status" value="1"/>
</dbReference>
<dbReference type="SUPFAM" id="SSF55073">
    <property type="entry name" value="Nucleotide cyclase"/>
    <property type="match status" value="1"/>
</dbReference>
<gene>
    <name evidence="5" type="ordered locus">Galf_1313</name>
</gene>
<dbReference type="SMART" id="SM00267">
    <property type="entry name" value="GGDEF"/>
    <property type="match status" value="1"/>
</dbReference>
<dbReference type="PROSITE" id="PS50887">
    <property type="entry name" value="GGDEF"/>
    <property type="match status" value="1"/>
</dbReference>
<dbReference type="InterPro" id="IPR043128">
    <property type="entry name" value="Rev_trsase/Diguanyl_cyclase"/>
</dbReference>
<keyword evidence="1" id="KW-1133">Transmembrane helix</keyword>
<evidence type="ECO:0000259" key="4">
    <source>
        <dbReference type="PROSITE" id="PS50887"/>
    </source>
</evidence>
<feature type="transmembrane region" description="Helical" evidence="1">
    <location>
        <begin position="307"/>
        <end position="330"/>
    </location>
</feature>
<dbReference type="CDD" id="cd01948">
    <property type="entry name" value="EAL"/>
    <property type="match status" value="1"/>
</dbReference>
<dbReference type="AlphaFoldDB" id="D9SFP2"/>
<name>D9SFP2_GALCS</name>
<dbReference type="Pfam" id="PF00990">
    <property type="entry name" value="GGDEF"/>
    <property type="match status" value="1"/>
</dbReference>
<keyword evidence="6" id="KW-1185">Reference proteome</keyword>
<evidence type="ECO:0000259" key="3">
    <source>
        <dbReference type="PROSITE" id="PS50883"/>
    </source>
</evidence>
<dbReference type="Gene3D" id="3.30.450.20">
    <property type="entry name" value="PAS domain"/>
    <property type="match status" value="1"/>
</dbReference>
<evidence type="ECO:0000313" key="6">
    <source>
        <dbReference type="Proteomes" id="UP000001235"/>
    </source>
</evidence>
<reference evidence="5 6" key="1">
    <citation type="submission" date="2010-08" db="EMBL/GenBank/DDBJ databases">
        <title>Complete sequence of Gallionella capsiferriformans ES-2.</title>
        <authorList>
            <consortium name="US DOE Joint Genome Institute"/>
            <person name="Lucas S."/>
            <person name="Copeland A."/>
            <person name="Lapidus A."/>
            <person name="Cheng J.-F."/>
            <person name="Bruce D."/>
            <person name="Goodwin L."/>
            <person name="Pitluck S."/>
            <person name="Chertkov O."/>
            <person name="Davenport K.W."/>
            <person name="Detter J.C."/>
            <person name="Han C."/>
            <person name="Tapia R."/>
            <person name="Land M."/>
            <person name="Hauser L."/>
            <person name="Chang Y.-J."/>
            <person name="Jeffries C."/>
            <person name="Kyrpides N."/>
            <person name="Ivanova N."/>
            <person name="Mikhailova N."/>
            <person name="Shelobolina E.S."/>
            <person name="Picardal F."/>
            <person name="Roden E."/>
            <person name="Emerson D."/>
            <person name="Woyke T."/>
        </authorList>
    </citation>
    <scope>NUCLEOTIDE SEQUENCE [LARGE SCALE GENOMIC DNA]</scope>
    <source>
        <strain evidence="5 6">ES-2</strain>
    </source>
</reference>
<keyword evidence="1" id="KW-0472">Membrane</keyword>
<dbReference type="Pfam" id="PF13188">
    <property type="entry name" value="PAS_8"/>
    <property type="match status" value="1"/>
</dbReference>
<feature type="domain" description="GGDEF" evidence="4">
    <location>
        <begin position="520"/>
        <end position="662"/>
    </location>
</feature>
<dbReference type="eggNOG" id="COG3221">
    <property type="taxonomic scope" value="Bacteria"/>
</dbReference>
<dbReference type="eggNOG" id="COG5001">
    <property type="taxonomic scope" value="Bacteria"/>
</dbReference>
<dbReference type="Proteomes" id="UP000001235">
    <property type="component" value="Chromosome"/>
</dbReference>
<feature type="domain" description="PAS" evidence="2">
    <location>
        <begin position="371"/>
        <end position="414"/>
    </location>
</feature>
<dbReference type="InterPro" id="IPR001633">
    <property type="entry name" value="EAL_dom"/>
</dbReference>
<feature type="domain" description="EAL" evidence="3">
    <location>
        <begin position="671"/>
        <end position="923"/>
    </location>
</feature>
<dbReference type="SMART" id="SM00052">
    <property type="entry name" value="EAL"/>
    <property type="match status" value="1"/>
</dbReference>
<dbReference type="NCBIfam" id="TIGR00254">
    <property type="entry name" value="GGDEF"/>
    <property type="match status" value="1"/>
</dbReference>
<protein>
    <submittedName>
        <fullName evidence="5">Diguanylate cyclase/phosphodiesterase with PAS/PAC sensor(S)</fullName>
    </submittedName>
</protein>
<dbReference type="InterPro" id="IPR035919">
    <property type="entry name" value="EAL_sf"/>
</dbReference>
<dbReference type="PANTHER" id="PTHR44757:SF2">
    <property type="entry name" value="BIOFILM ARCHITECTURE MAINTENANCE PROTEIN MBAA"/>
    <property type="match status" value="1"/>
</dbReference>
<dbReference type="PROSITE" id="PS50883">
    <property type="entry name" value="EAL"/>
    <property type="match status" value="1"/>
</dbReference>
<dbReference type="SMART" id="SM00091">
    <property type="entry name" value="PAS"/>
    <property type="match status" value="1"/>
</dbReference>
<dbReference type="Gene3D" id="3.40.190.10">
    <property type="entry name" value="Periplasmic binding protein-like II"/>
    <property type="match status" value="2"/>
</dbReference>
<dbReference type="PROSITE" id="PS50112">
    <property type="entry name" value="PAS"/>
    <property type="match status" value="1"/>
</dbReference>
<dbReference type="SUPFAM" id="SSF141868">
    <property type="entry name" value="EAL domain-like"/>
    <property type="match status" value="1"/>
</dbReference>
<dbReference type="OrthoDB" id="9813903at2"/>
<dbReference type="SUPFAM" id="SSF55785">
    <property type="entry name" value="PYP-like sensor domain (PAS domain)"/>
    <property type="match status" value="1"/>
</dbReference>
<organism evidence="5 6">
    <name type="scientific">Gallionella capsiferriformans (strain ES-2)</name>
    <name type="common">Gallionella ferruginea capsiferriformans (strain ES-2)</name>
    <dbReference type="NCBI Taxonomy" id="395494"/>
    <lineage>
        <taxon>Bacteria</taxon>
        <taxon>Pseudomonadati</taxon>
        <taxon>Pseudomonadota</taxon>
        <taxon>Betaproteobacteria</taxon>
        <taxon>Nitrosomonadales</taxon>
        <taxon>Gallionellaceae</taxon>
        <taxon>Gallionella</taxon>
    </lineage>
</organism>
<dbReference type="InterPro" id="IPR000014">
    <property type="entry name" value="PAS"/>
</dbReference>
<dbReference type="InterPro" id="IPR035965">
    <property type="entry name" value="PAS-like_dom_sf"/>
</dbReference>
<dbReference type="Pfam" id="PF00563">
    <property type="entry name" value="EAL"/>
    <property type="match status" value="1"/>
</dbReference>
<dbReference type="InterPro" id="IPR052155">
    <property type="entry name" value="Biofilm_reg_signaling"/>
</dbReference>
<dbReference type="HOGENOM" id="CLU_014040_0_0_4"/>
<dbReference type="RefSeq" id="WP_013293278.1">
    <property type="nucleotide sequence ID" value="NC_014394.1"/>
</dbReference>
<dbReference type="FunFam" id="3.20.20.450:FF:000001">
    <property type="entry name" value="Cyclic di-GMP phosphodiesterase yahA"/>
    <property type="match status" value="1"/>
</dbReference>